<accession>A0AAN0YQV2</accession>
<gene>
    <name evidence="1" type="ORF">BCV53_12950</name>
</gene>
<sequence length="69" mass="8230">MLLLWMKLDETGITMEGIFMEKTYLVNAVLIRLPVIFFPPACAKRMCTGWRWLRFLFYPENNPLTLYLV</sequence>
<name>A0AAN0YQV2_PARTM</name>
<protein>
    <submittedName>
        <fullName evidence="1">Uncharacterized protein</fullName>
    </submittedName>
</protein>
<evidence type="ECO:0000313" key="2">
    <source>
        <dbReference type="Proteomes" id="UP000093052"/>
    </source>
</evidence>
<keyword evidence="2" id="KW-1185">Reference proteome</keyword>
<dbReference type="Proteomes" id="UP000093052">
    <property type="component" value="Chromosome"/>
</dbReference>
<dbReference type="RefSeq" id="WP_035502023.1">
    <property type="nucleotide sequence ID" value="NZ_BHZK01000001.1"/>
</dbReference>
<dbReference type="GeneID" id="56926342"/>
<evidence type="ECO:0000313" key="1">
    <source>
        <dbReference type="EMBL" id="ANZ30924.1"/>
    </source>
</evidence>
<dbReference type="AlphaFoldDB" id="A0AAN0YQV2"/>
<dbReference type="KEGG" id="ptl:AOT13_12940"/>
<organism evidence="1 2">
    <name type="scientific">Parageobacillus thermoglucosidasius</name>
    <name type="common">Geobacillus thermoglucosidasius</name>
    <dbReference type="NCBI Taxonomy" id="1426"/>
    <lineage>
        <taxon>Bacteria</taxon>
        <taxon>Bacillati</taxon>
        <taxon>Bacillota</taxon>
        <taxon>Bacilli</taxon>
        <taxon>Bacillales</taxon>
        <taxon>Anoxybacillaceae</taxon>
        <taxon>Parageobacillus</taxon>
    </lineage>
</organism>
<proteinExistence type="predicted"/>
<reference evidence="2" key="1">
    <citation type="journal article" date="2016" name="Genome Announc.">
        <title>Complete Genome Sequence of Geobacillus thermoglucosidasius NCIMB 11955, the Progenitor of a Bioethanol Production Strain.</title>
        <authorList>
            <person name="Sheng L."/>
            <person name="Zhang Y."/>
            <person name="Minton N.P."/>
        </authorList>
    </citation>
    <scope>NUCLEOTIDE SEQUENCE [LARGE SCALE GENOMIC DNA]</scope>
    <source>
        <strain evidence="2">NCIMB 11955</strain>
    </source>
</reference>
<dbReference type="EMBL" id="CP016622">
    <property type="protein sequence ID" value="ANZ30924.1"/>
    <property type="molecule type" value="Genomic_DNA"/>
</dbReference>